<evidence type="ECO:0000256" key="2">
    <source>
        <dbReference type="ARBA" id="ARBA00022516"/>
    </source>
</evidence>
<keyword evidence="4" id="KW-0547">Nucleotide-binding</keyword>
<dbReference type="SUPFAM" id="SSF55060">
    <property type="entry name" value="GHMP Kinase, C-terminal domain"/>
    <property type="match status" value="1"/>
</dbReference>
<sequence length="359" mass="36035">MHLSDSNDINVQTPPEAEPAAGIQPTLGQPLRVHGGLGSAHGKAILMGEHSVVYGAPAVALPLLDLQTAASVREANHGSISSDLYTGPLHAAPRELKPVVTALRATAERVGLNSDSFEIVISSTVPLERGLGSSAAVAAAMVRAVSNAVGVALTPEETFELVQIAENVAHGTSSGLDAHAVRSLSPVRFQSGQPTPVTVARSLTFVIADTGTSGSTSAAVNGVRMLRKVNPSFVNGIIDTLAGLAEDTITALGAGDAAALGQHMSAGHEQLARLGVSAPSLDALVTAARMSGAHGAKLTGSGLGGCVLALVDGADSADGVIDAMKAAGATQAWKTSLVSSQIADGVGANERDALPKENA</sequence>
<dbReference type="Gene3D" id="3.30.70.890">
    <property type="entry name" value="GHMP kinase, C-terminal domain"/>
    <property type="match status" value="1"/>
</dbReference>
<evidence type="ECO:0000313" key="14">
    <source>
        <dbReference type="Proteomes" id="UP000705983"/>
    </source>
</evidence>
<keyword evidence="3 13" id="KW-0808">Transferase</keyword>
<evidence type="ECO:0000256" key="6">
    <source>
        <dbReference type="ARBA" id="ARBA00022840"/>
    </source>
</evidence>
<accession>A0ABS2TEK8</accession>
<evidence type="ECO:0000256" key="5">
    <source>
        <dbReference type="ARBA" id="ARBA00022777"/>
    </source>
</evidence>
<feature type="domain" description="GHMP kinase N-terminal" evidence="11">
    <location>
        <begin position="99"/>
        <end position="178"/>
    </location>
</feature>
<dbReference type="Proteomes" id="UP000705983">
    <property type="component" value="Unassembled WGS sequence"/>
</dbReference>
<dbReference type="NCBIfam" id="TIGR00549">
    <property type="entry name" value="mevalon_kin"/>
    <property type="match status" value="1"/>
</dbReference>
<protein>
    <submittedName>
        <fullName evidence="13">Mevalonate kinase</fullName>
        <ecNumber evidence="13">2.7.1.36</ecNumber>
    </submittedName>
</protein>
<keyword evidence="7" id="KW-0460">Magnesium</keyword>
<evidence type="ECO:0000313" key="13">
    <source>
        <dbReference type="EMBL" id="MBM9432538.1"/>
    </source>
</evidence>
<dbReference type="Gene3D" id="3.30.230.10">
    <property type="match status" value="1"/>
</dbReference>
<dbReference type="InterPro" id="IPR006205">
    <property type="entry name" value="Mev_gal_kin"/>
</dbReference>
<dbReference type="EMBL" id="JAFFJS010000001">
    <property type="protein sequence ID" value="MBM9432538.1"/>
    <property type="molecule type" value="Genomic_DNA"/>
</dbReference>
<name>A0ABS2TEK8_9ACTO</name>
<reference evidence="14" key="1">
    <citation type="submission" date="2021-02" db="EMBL/GenBank/DDBJ databases">
        <title>Leucobacter sp. CX169.</title>
        <authorList>
            <person name="Cheng Y."/>
        </authorList>
    </citation>
    <scope>NUCLEOTIDE SEQUENCE [LARGE SCALE GENOMIC DNA]</scope>
    <source>
        <strain evidence="14">JY899</strain>
    </source>
</reference>
<evidence type="ECO:0000256" key="3">
    <source>
        <dbReference type="ARBA" id="ARBA00022679"/>
    </source>
</evidence>
<comment type="pathway">
    <text evidence="9">Isoprenoid biosynthesis; isopentenyl diphosphate biosynthesis via mevalonate pathway; isopentenyl diphosphate from (R)-mevalonate: step 1/3.</text>
</comment>
<dbReference type="InterPro" id="IPR013750">
    <property type="entry name" value="GHMP_kinase_C_dom"/>
</dbReference>
<keyword evidence="5 13" id="KW-0418">Kinase</keyword>
<keyword evidence="14" id="KW-1185">Reference proteome</keyword>
<dbReference type="Pfam" id="PF08544">
    <property type="entry name" value="GHMP_kinases_C"/>
    <property type="match status" value="1"/>
</dbReference>
<proteinExistence type="predicted"/>
<dbReference type="SUPFAM" id="SSF54211">
    <property type="entry name" value="Ribosomal protein S5 domain 2-like"/>
    <property type="match status" value="1"/>
</dbReference>
<dbReference type="PANTHER" id="PTHR43290">
    <property type="entry name" value="MEVALONATE KINASE"/>
    <property type="match status" value="1"/>
</dbReference>
<evidence type="ECO:0000256" key="4">
    <source>
        <dbReference type="ARBA" id="ARBA00022741"/>
    </source>
</evidence>
<dbReference type="InterPro" id="IPR006204">
    <property type="entry name" value="GHMP_kinase_N_dom"/>
</dbReference>
<organism evidence="13 14">
    <name type="scientific">Flaviflexus equikiangi</name>
    <dbReference type="NCBI Taxonomy" id="2758573"/>
    <lineage>
        <taxon>Bacteria</taxon>
        <taxon>Bacillati</taxon>
        <taxon>Actinomycetota</taxon>
        <taxon>Actinomycetes</taxon>
        <taxon>Actinomycetales</taxon>
        <taxon>Actinomycetaceae</taxon>
        <taxon>Flaviflexus</taxon>
    </lineage>
</organism>
<evidence type="ECO:0000259" key="11">
    <source>
        <dbReference type="Pfam" id="PF00288"/>
    </source>
</evidence>
<dbReference type="PANTHER" id="PTHR43290:SF2">
    <property type="entry name" value="MEVALONATE KINASE"/>
    <property type="match status" value="1"/>
</dbReference>
<evidence type="ECO:0000256" key="10">
    <source>
        <dbReference type="SAM" id="MobiDB-lite"/>
    </source>
</evidence>
<dbReference type="Pfam" id="PF00288">
    <property type="entry name" value="GHMP_kinases_N"/>
    <property type="match status" value="1"/>
</dbReference>
<evidence type="ECO:0000256" key="7">
    <source>
        <dbReference type="ARBA" id="ARBA00022842"/>
    </source>
</evidence>
<feature type="region of interest" description="Disordered" evidence="10">
    <location>
        <begin position="1"/>
        <end position="28"/>
    </location>
</feature>
<keyword evidence="6" id="KW-0067">ATP-binding</keyword>
<evidence type="ECO:0000256" key="9">
    <source>
        <dbReference type="ARBA" id="ARBA00029438"/>
    </source>
</evidence>
<comment type="caution">
    <text evidence="13">The sequence shown here is derived from an EMBL/GenBank/DDBJ whole genome shotgun (WGS) entry which is preliminary data.</text>
</comment>
<gene>
    <name evidence="13" type="primary">mvk</name>
    <name evidence="13" type="ORF">JVW63_02315</name>
</gene>
<evidence type="ECO:0000256" key="1">
    <source>
        <dbReference type="ARBA" id="ARBA00022490"/>
    </source>
</evidence>
<dbReference type="GO" id="GO:0004496">
    <property type="term" value="F:mevalonate kinase activity"/>
    <property type="evidence" value="ECO:0007669"/>
    <property type="project" value="UniProtKB-EC"/>
</dbReference>
<dbReference type="EC" id="2.7.1.36" evidence="13"/>
<dbReference type="RefSeq" id="WP_187996055.1">
    <property type="nucleotide sequence ID" value="NZ_JACEXG010000001.1"/>
</dbReference>
<dbReference type="InterPro" id="IPR036554">
    <property type="entry name" value="GHMP_kinase_C_sf"/>
</dbReference>
<keyword evidence="8" id="KW-0443">Lipid metabolism</keyword>
<keyword evidence="1" id="KW-0963">Cytoplasm</keyword>
<evidence type="ECO:0000256" key="8">
    <source>
        <dbReference type="ARBA" id="ARBA00023098"/>
    </source>
</evidence>
<feature type="domain" description="GHMP kinase C-terminal" evidence="12">
    <location>
        <begin position="249"/>
        <end position="328"/>
    </location>
</feature>
<dbReference type="InterPro" id="IPR020568">
    <property type="entry name" value="Ribosomal_Su5_D2-typ_SF"/>
</dbReference>
<evidence type="ECO:0000259" key="12">
    <source>
        <dbReference type="Pfam" id="PF08544"/>
    </source>
</evidence>
<feature type="compositionally biased region" description="Polar residues" evidence="10">
    <location>
        <begin position="1"/>
        <end position="13"/>
    </location>
</feature>
<dbReference type="PRINTS" id="PR00959">
    <property type="entry name" value="MEVGALKINASE"/>
</dbReference>
<keyword evidence="2" id="KW-0444">Lipid biosynthesis</keyword>
<dbReference type="InterPro" id="IPR014721">
    <property type="entry name" value="Ribsml_uS5_D2-typ_fold_subgr"/>
</dbReference>